<dbReference type="RefSeq" id="WP_073059470.1">
    <property type="nucleotide sequence ID" value="NZ_FQUS01000003.1"/>
</dbReference>
<dbReference type="AlphaFoldDB" id="A0A1M4VVT1"/>
<dbReference type="GO" id="GO:0019693">
    <property type="term" value="P:ribose phosphate metabolic process"/>
    <property type="evidence" value="ECO:0007669"/>
    <property type="project" value="TreeGrafter"/>
</dbReference>
<evidence type="ECO:0000313" key="10">
    <source>
        <dbReference type="EMBL" id="SHE73047.1"/>
    </source>
</evidence>
<evidence type="ECO:0000256" key="1">
    <source>
        <dbReference type="ARBA" id="ARBA00000847"/>
    </source>
</evidence>
<comment type="catalytic activity">
    <reaction evidence="1">
        <text>GDP-alpha-D-mannose + H2O = alpha-D-mannose 1-phosphate + GMP + 2 H(+)</text>
        <dbReference type="Rhea" id="RHEA:27978"/>
        <dbReference type="ChEBI" id="CHEBI:15377"/>
        <dbReference type="ChEBI" id="CHEBI:15378"/>
        <dbReference type="ChEBI" id="CHEBI:57527"/>
        <dbReference type="ChEBI" id="CHEBI:58115"/>
        <dbReference type="ChEBI" id="CHEBI:58409"/>
    </reaction>
</comment>
<accession>A0A1M4VVT1</accession>
<evidence type="ECO:0000256" key="8">
    <source>
        <dbReference type="RuleBase" id="RU003476"/>
    </source>
</evidence>
<sequence length="189" mass="21960">MNKKSFQFTIEPWSVAYENKEYQTPIFNLLQRKMILETEEEQNEGDFYVLQAPEWVNVMPVTPNREVVLVEQYRYGIEQPTLEIPGGVVDPGEHPDDTAARELLEETGYRSDRWSSLGKVSSNPAMMDNFTHLYLATECEYEQAQRPDEHERIHVHLMPLDSFLEYVAEGTIHHSIVVAAVAKYLLKER</sequence>
<evidence type="ECO:0000256" key="4">
    <source>
        <dbReference type="ARBA" id="ARBA00016377"/>
    </source>
</evidence>
<organism evidence="10 11">
    <name type="scientific">Fodinibius roseus</name>
    <dbReference type="NCBI Taxonomy" id="1194090"/>
    <lineage>
        <taxon>Bacteria</taxon>
        <taxon>Pseudomonadati</taxon>
        <taxon>Balneolota</taxon>
        <taxon>Balneolia</taxon>
        <taxon>Balneolales</taxon>
        <taxon>Balneolaceae</taxon>
        <taxon>Fodinibius</taxon>
    </lineage>
</organism>
<dbReference type="GO" id="GO:0005829">
    <property type="term" value="C:cytosol"/>
    <property type="evidence" value="ECO:0007669"/>
    <property type="project" value="TreeGrafter"/>
</dbReference>
<dbReference type="PROSITE" id="PS51462">
    <property type="entry name" value="NUDIX"/>
    <property type="match status" value="1"/>
</dbReference>
<evidence type="ECO:0000256" key="5">
    <source>
        <dbReference type="ARBA" id="ARBA00022801"/>
    </source>
</evidence>
<gene>
    <name evidence="10" type="ORF">SAMN05443144_10350</name>
</gene>
<evidence type="ECO:0000256" key="6">
    <source>
        <dbReference type="ARBA" id="ARBA00032162"/>
    </source>
</evidence>
<evidence type="ECO:0000256" key="3">
    <source>
        <dbReference type="ARBA" id="ARBA00007275"/>
    </source>
</evidence>
<dbReference type="PANTHER" id="PTHR11839">
    <property type="entry name" value="UDP/ADP-SUGAR PYROPHOSPHATASE"/>
    <property type="match status" value="1"/>
</dbReference>
<comment type="cofactor">
    <cofactor evidence="2">
        <name>Mg(2+)</name>
        <dbReference type="ChEBI" id="CHEBI:18420"/>
    </cofactor>
</comment>
<dbReference type="InterPro" id="IPR020476">
    <property type="entry name" value="Nudix_hydrolase"/>
</dbReference>
<evidence type="ECO:0000313" key="11">
    <source>
        <dbReference type="Proteomes" id="UP000184041"/>
    </source>
</evidence>
<keyword evidence="5 8" id="KW-0378">Hydrolase</keyword>
<reference evidence="10 11" key="1">
    <citation type="submission" date="2016-11" db="EMBL/GenBank/DDBJ databases">
        <authorList>
            <person name="Jaros S."/>
            <person name="Januszkiewicz K."/>
            <person name="Wedrychowicz H."/>
        </authorList>
    </citation>
    <scope>NUCLEOTIDE SEQUENCE [LARGE SCALE GENOMIC DNA]</scope>
    <source>
        <strain evidence="10 11">DSM 21986</strain>
    </source>
</reference>
<dbReference type="PANTHER" id="PTHR11839:SF18">
    <property type="entry name" value="NUDIX HYDROLASE DOMAIN-CONTAINING PROTEIN"/>
    <property type="match status" value="1"/>
</dbReference>
<dbReference type="EMBL" id="FQUS01000003">
    <property type="protein sequence ID" value="SHE73047.1"/>
    <property type="molecule type" value="Genomic_DNA"/>
</dbReference>
<dbReference type="GO" id="GO:0006753">
    <property type="term" value="P:nucleoside phosphate metabolic process"/>
    <property type="evidence" value="ECO:0007669"/>
    <property type="project" value="TreeGrafter"/>
</dbReference>
<dbReference type="CDD" id="cd03424">
    <property type="entry name" value="NUDIX_ADPRase_Nudt5_UGPPase_Nudt14"/>
    <property type="match status" value="1"/>
</dbReference>
<dbReference type="STRING" id="1194090.SAMN05443144_10350"/>
<keyword evidence="11" id="KW-1185">Reference proteome</keyword>
<dbReference type="OrthoDB" id="9806150at2"/>
<dbReference type="Gene3D" id="3.90.79.10">
    <property type="entry name" value="Nucleoside Triphosphate Pyrophosphohydrolase"/>
    <property type="match status" value="1"/>
</dbReference>
<evidence type="ECO:0000259" key="9">
    <source>
        <dbReference type="PROSITE" id="PS51462"/>
    </source>
</evidence>
<dbReference type="PROSITE" id="PS00893">
    <property type="entry name" value="NUDIX_BOX"/>
    <property type="match status" value="1"/>
</dbReference>
<proteinExistence type="inferred from homology"/>
<evidence type="ECO:0000256" key="7">
    <source>
        <dbReference type="ARBA" id="ARBA00032272"/>
    </source>
</evidence>
<dbReference type="InterPro" id="IPR015797">
    <property type="entry name" value="NUDIX_hydrolase-like_dom_sf"/>
</dbReference>
<name>A0A1M4VVT1_9BACT</name>
<dbReference type="Pfam" id="PF00293">
    <property type="entry name" value="NUDIX"/>
    <property type="match status" value="1"/>
</dbReference>
<comment type="similarity">
    <text evidence="3">Belongs to the Nudix hydrolase family. NudK subfamily.</text>
</comment>
<dbReference type="InterPro" id="IPR020084">
    <property type="entry name" value="NUDIX_hydrolase_CS"/>
</dbReference>
<feature type="domain" description="Nudix hydrolase" evidence="9">
    <location>
        <begin position="51"/>
        <end position="180"/>
    </location>
</feature>
<dbReference type="SUPFAM" id="SSF55811">
    <property type="entry name" value="Nudix"/>
    <property type="match status" value="1"/>
</dbReference>
<protein>
    <recommendedName>
        <fullName evidence="4">GDP-mannose pyrophosphatase</fullName>
    </recommendedName>
    <alternativeName>
        <fullName evidence="6">GDP-mannose hydrolase</fullName>
    </alternativeName>
    <alternativeName>
        <fullName evidence="7">GDPMK</fullName>
    </alternativeName>
</protein>
<dbReference type="Proteomes" id="UP000184041">
    <property type="component" value="Unassembled WGS sequence"/>
</dbReference>
<dbReference type="InterPro" id="IPR000086">
    <property type="entry name" value="NUDIX_hydrolase_dom"/>
</dbReference>
<evidence type="ECO:0000256" key="2">
    <source>
        <dbReference type="ARBA" id="ARBA00001946"/>
    </source>
</evidence>
<dbReference type="PRINTS" id="PR00502">
    <property type="entry name" value="NUDIXFAMILY"/>
</dbReference>
<dbReference type="GO" id="GO:0016462">
    <property type="term" value="F:pyrophosphatase activity"/>
    <property type="evidence" value="ECO:0007669"/>
    <property type="project" value="UniProtKB-ARBA"/>
</dbReference>